<dbReference type="InterPro" id="IPR047589">
    <property type="entry name" value="DUF11_rpt"/>
</dbReference>
<accession>A0A7K0ET59</accession>
<feature type="non-terminal residue" evidence="3">
    <location>
        <position position="881"/>
    </location>
</feature>
<feature type="region of interest" description="Disordered" evidence="1">
    <location>
        <begin position="1"/>
        <end position="53"/>
    </location>
</feature>
<feature type="compositionally biased region" description="Polar residues" evidence="1">
    <location>
        <begin position="1"/>
        <end position="19"/>
    </location>
</feature>
<dbReference type="InterPro" id="IPR001434">
    <property type="entry name" value="OmcB-like_DUF11"/>
</dbReference>
<feature type="domain" description="Immunoglobulin" evidence="2">
    <location>
        <begin position="743"/>
        <end position="818"/>
    </location>
</feature>
<dbReference type="SUPFAM" id="SSF48726">
    <property type="entry name" value="Immunoglobulin"/>
    <property type="match status" value="1"/>
</dbReference>
<name>A0A7K0ET59_9BACT</name>
<dbReference type="SMART" id="SM00409">
    <property type="entry name" value="IG"/>
    <property type="match status" value="5"/>
</dbReference>
<feature type="domain" description="Immunoglobulin" evidence="2">
    <location>
        <begin position="580"/>
        <end position="650"/>
    </location>
</feature>
<dbReference type="Proteomes" id="UP000441754">
    <property type="component" value="Unassembled WGS sequence"/>
</dbReference>
<evidence type="ECO:0000256" key="1">
    <source>
        <dbReference type="SAM" id="MobiDB-lite"/>
    </source>
</evidence>
<feature type="domain" description="Immunoglobulin" evidence="2">
    <location>
        <begin position="415"/>
        <end position="486"/>
    </location>
</feature>
<dbReference type="EMBL" id="WJXZ01000014">
    <property type="protein sequence ID" value="MRS64997.1"/>
    <property type="molecule type" value="Genomic_DNA"/>
</dbReference>
<protein>
    <submittedName>
        <fullName evidence="3">DUF11 domain-containing protein</fullName>
    </submittedName>
</protein>
<dbReference type="OrthoDB" id="629398at2"/>
<dbReference type="AlphaFoldDB" id="A0A7K0ET59"/>
<dbReference type="InterPro" id="IPR013783">
    <property type="entry name" value="Ig-like_fold"/>
</dbReference>
<gene>
    <name evidence="3" type="ORF">GJJ30_27110</name>
</gene>
<reference evidence="3 4" key="1">
    <citation type="journal article" date="2018" name="Antonie Van Leeuwenhoek">
        <title>Larkinella terrae sp. nov., isolated from soil on Jeju Island, South Korea.</title>
        <authorList>
            <person name="Ten L.N."/>
            <person name="Jeon J."/>
            <person name="Park S.J."/>
            <person name="Park S."/>
            <person name="Lee S.Y."/>
            <person name="Kim M.K."/>
            <person name="Jung H.Y."/>
        </authorList>
    </citation>
    <scope>NUCLEOTIDE SEQUENCE [LARGE SCALE GENOMIC DNA]</scope>
    <source>
        <strain evidence="3 4">KCTC 52001</strain>
    </source>
</reference>
<keyword evidence="4" id="KW-1185">Reference proteome</keyword>
<dbReference type="InterPro" id="IPR035986">
    <property type="entry name" value="PKD_dom_sf"/>
</dbReference>
<dbReference type="NCBIfam" id="TIGR01451">
    <property type="entry name" value="B_ant_repeat"/>
    <property type="match status" value="1"/>
</dbReference>
<feature type="compositionally biased region" description="Polar residues" evidence="1">
    <location>
        <begin position="31"/>
        <end position="40"/>
    </location>
</feature>
<sequence length="881" mass="89775">MKGTSTLRTDRIQQTTSHCSPGRRSIIGVNRPSQPESIQASPEWGENGHLNPRQTMSTLTAQTNVTSQHSCIPEGTSSNLVYSNYCLSKQYIFSFSQQFKPVTMRLWQTILMVLCSVGMVVAQNPNLYVHKKISNSRPALNEVVSYTVVVGNDGDASANGVVVNDNLGAGAKYDSHTVLKGANSFTPATGNWNIGSITAGDSVVLELKAKVVERGVWFNTAEVIASQGTDPNSVPNNHLLTEDDIATVCFSVPLEWYDGDEFTVTIPISLTNVQWTRNGQSQFAANLAVATGSTLVIKSPGNYSFSGLLGNCSVSGCCAIEVIPGPACQIIPTAIANPTCEASPLILSASATGGSGPYQYVWTGPNGFNKTGQNQTIPVATLANAGVYTVKITDANNCTAIASTTALVGTLPIAICNSPVCEGGTITLSATDGGTTYHWYGPNGFTSTLQSPTIPNATTANSGSYTVVITGAAVCSGTAITSLKILPKPTIALFVSNSTCVGGILSLSAVASGSAGPYTYIWTGPNGFYQTGQTVVINNAQLTDSGSYTVTVVSQSGCIENKVTEPVIVKTCTCNPLAGAVPPSVCVGGAISLTASNGFNSYSWTGPNNFTSALQNPIISNAQLIHNGLYTLTVTGPTCTGSATVNVMVVGPPIVEASSTTFCTGNVATIQLTASGGGSYGWTGPNGYSSSSQNPVISPASVSNNGSYTVVVSTGNGCTAVQTTSVVVGTCAPSCNLNASVVSSQTAVCAGGSVVLTASATGNVGSVSYQWSGPGLGASSGPSVTASNLSSTSTYTVVVSEGGVSGCSVTKTITVVVNPVPVVSNVTASTVCSNGVATIQLTASGGGSYGWTGPNGYSSSSQNPVISPASVSNNGSYTVVV</sequence>
<dbReference type="Gene3D" id="2.60.40.1170">
    <property type="entry name" value="Mu homology domain, subdomain B"/>
    <property type="match status" value="1"/>
</dbReference>
<dbReference type="InterPro" id="IPR003599">
    <property type="entry name" value="Ig_sub"/>
</dbReference>
<feature type="domain" description="Immunoglobulin" evidence="2">
    <location>
        <begin position="652"/>
        <end position="729"/>
    </location>
</feature>
<dbReference type="SUPFAM" id="SSF49299">
    <property type="entry name" value="PKD domain"/>
    <property type="match status" value="1"/>
</dbReference>
<dbReference type="Gene3D" id="2.60.40.10">
    <property type="entry name" value="Immunoglobulins"/>
    <property type="match status" value="7"/>
</dbReference>
<dbReference type="Pfam" id="PF01345">
    <property type="entry name" value="DUF11"/>
    <property type="match status" value="1"/>
</dbReference>
<organism evidence="3 4">
    <name type="scientific">Larkinella terrae</name>
    <dbReference type="NCBI Taxonomy" id="2025311"/>
    <lineage>
        <taxon>Bacteria</taxon>
        <taxon>Pseudomonadati</taxon>
        <taxon>Bacteroidota</taxon>
        <taxon>Cytophagia</taxon>
        <taxon>Cytophagales</taxon>
        <taxon>Spirosomataceae</taxon>
        <taxon>Larkinella</taxon>
    </lineage>
</organism>
<feature type="domain" description="Immunoglobulin" evidence="2">
    <location>
        <begin position="495"/>
        <end position="564"/>
    </location>
</feature>
<comment type="caution">
    <text evidence="3">The sequence shown here is derived from an EMBL/GenBank/DDBJ whole genome shotgun (WGS) entry which is preliminary data.</text>
</comment>
<evidence type="ECO:0000313" key="4">
    <source>
        <dbReference type="Proteomes" id="UP000441754"/>
    </source>
</evidence>
<dbReference type="InterPro" id="IPR036179">
    <property type="entry name" value="Ig-like_dom_sf"/>
</dbReference>
<proteinExistence type="predicted"/>
<evidence type="ECO:0000313" key="3">
    <source>
        <dbReference type="EMBL" id="MRS64997.1"/>
    </source>
</evidence>
<evidence type="ECO:0000259" key="2">
    <source>
        <dbReference type="SMART" id="SM00409"/>
    </source>
</evidence>